<feature type="chain" id="PRO_5047055637" evidence="2">
    <location>
        <begin position="22"/>
        <end position="815"/>
    </location>
</feature>
<dbReference type="Gene3D" id="2.60.40.10">
    <property type="entry name" value="Immunoglobulins"/>
    <property type="match status" value="4"/>
</dbReference>
<evidence type="ECO:0000313" key="4">
    <source>
        <dbReference type="EMBL" id="MCI2285734.1"/>
    </source>
</evidence>
<evidence type="ECO:0000259" key="3">
    <source>
        <dbReference type="SMART" id="SM00634"/>
    </source>
</evidence>
<feature type="domain" description="Big-1" evidence="3">
    <location>
        <begin position="35"/>
        <end position="124"/>
    </location>
</feature>
<dbReference type="RefSeq" id="WP_242288613.1">
    <property type="nucleotide sequence ID" value="NZ_JAKKSL010000006.1"/>
</dbReference>
<sequence length="815" mass="86221">MNKLYLVVVSFFVFMLAGCNGHNEDESDNSPQTVTKVELSILDSDGVAKHSFSTSDTITLQAKVTDEDNAVVPNRAVNFSASVGSLTVTSKLTNTDGLAIVYLTNDDAVIGAGSALATIDELTTLTEDYEFVESTVANTLPNLSTIMSRNNESTNLFKTDQEVQIFATLTDSEGQGIANKIISFTADIGTLNMETALTNSQGIASVTLSGSDEDSDDIIGAGVITGSYTIDEDININSTFNYQILPADAIIDSDIQIGYFDDSSNFVEGKVALSIENNTISAGGTLGLSVNLIDKNGDLLVTPVPVTFTSNCVQNGNARIDESVLSINGTAHSTFEDIDCAGRNGTDDIIFASVTVNEITHTASETITINGEQLGSIEFISAEPSAIVLKGTGGQNQQETSTLTFKVKSQLGNVLAQQEVKFALSTAVGDIKLSRASGFTNSQGLVTTQVSAGTVPTAVRVTASASMDNSGDEIIVQSQSDLLSINTGLPEQRSMTIAADILNPEAGNISGENSTITVWLSDNFNNHAPDGTTVNFTTEGGNIEPSCVTTNGSCSVTWTSSEPRVEDHRITILAALGHETFFDTNGNNVFDDADGSPILDIGSSNNPNIDSGFDNYLTQSSGFIDMSEAWRDDNENSRFDTGETFLDFNNDGSFSTADSKFNGPQCQGGNCADEGKRSIHVRKALKLVMASSAAEYTLTNGTGGTTYVNSLTGYNTFLPDVPNGGSQAFIFSFADTGSPNQTMPKDTTVNISLSSGTIQGETDYTVANTTQAGFSKMNFTIIQEADSEPQTVILTITVTSPSGYITRLSRDLNLL</sequence>
<comment type="caution">
    <text evidence="4">The sequence shown here is derived from an EMBL/GenBank/DDBJ whole genome shotgun (WGS) entry which is preliminary data.</text>
</comment>
<accession>A0ABS9X692</accession>
<proteinExistence type="inferred from homology"/>
<name>A0ABS9X692_9GAMM</name>
<organism evidence="4 5">
    <name type="scientific">Colwellia maritima</name>
    <dbReference type="NCBI Taxonomy" id="2912588"/>
    <lineage>
        <taxon>Bacteria</taxon>
        <taxon>Pseudomonadati</taxon>
        <taxon>Pseudomonadota</taxon>
        <taxon>Gammaproteobacteria</taxon>
        <taxon>Alteromonadales</taxon>
        <taxon>Colwelliaceae</taxon>
        <taxon>Colwellia</taxon>
    </lineage>
</organism>
<dbReference type="EMBL" id="JAKKSL010000006">
    <property type="protein sequence ID" value="MCI2285734.1"/>
    <property type="molecule type" value="Genomic_DNA"/>
</dbReference>
<gene>
    <name evidence="4" type="ORF">L3081_23090</name>
</gene>
<evidence type="ECO:0000313" key="5">
    <source>
        <dbReference type="Proteomes" id="UP001139646"/>
    </source>
</evidence>
<dbReference type="InterPro" id="IPR008964">
    <property type="entry name" value="Invasin/intimin_cell_adhesion"/>
</dbReference>
<protein>
    <submittedName>
        <fullName evidence="4">Ig-like domain-containing protein</fullName>
    </submittedName>
</protein>
<evidence type="ECO:0000256" key="2">
    <source>
        <dbReference type="SAM" id="SignalP"/>
    </source>
</evidence>
<dbReference type="InterPro" id="IPR013783">
    <property type="entry name" value="Ig-like_fold"/>
</dbReference>
<dbReference type="Proteomes" id="UP001139646">
    <property type="component" value="Unassembled WGS sequence"/>
</dbReference>
<evidence type="ECO:0000256" key="1">
    <source>
        <dbReference type="ARBA" id="ARBA00010116"/>
    </source>
</evidence>
<dbReference type="SMART" id="SM00634">
    <property type="entry name" value="BID_1"/>
    <property type="match status" value="3"/>
</dbReference>
<keyword evidence="5" id="KW-1185">Reference proteome</keyword>
<feature type="signal peptide" evidence="2">
    <location>
        <begin position="1"/>
        <end position="21"/>
    </location>
</feature>
<dbReference type="SUPFAM" id="SSF49373">
    <property type="entry name" value="Invasin/intimin cell-adhesion fragments"/>
    <property type="match status" value="3"/>
</dbReference>
<feature type="domain" description="Big-1" evidence="3">
    <location>
        <begin position="385"/>
        <end position="475"/>
    </location>
</feature>
<keyword evidence="2" id="KW-0732">Signal</keyword>
<dbReference type="InterPro" id="IPR003344">
    <property type="entry name" value="Big_1_dom"/>
</dbReference>
<dbReference type="PROSITE" id="PS51257">
    <property type="entry name" value="PROKAR_LIPOPROTEIN"/>
    <property type="match status" value="1"/>
</dbReference>
<feature type="domain" description="Big-1" evidence="3">
    <location>
        <begin position="135"/>
        <end position="232"/>
    </location>
</feature>
<comment type="similarity">
    <text evidence="1">Belongs to the intimin/invasin family.</text>
</comment>
<reference evidence="4" key="1">
    <citation type="submission" date="2022-01" db="EMBL/GenBank/DDBJ databases">
        <title>Colwellia maritima, isolated from seawater.</title>
        <authorList>
            <person name="Kristyanto S."/>
            <person name="Jung J."/>
            <person name="Jeon C.O."/>
        </authorList>
    </citation>
    <scope>NUCLEOTIDE SEQUENCE</scope>
    <source>
        <strain evidence="4">MSW7</strain>
    </source>
</reference>